<accession>A0A852VTV8</accession>
<dbReference type="GO" id="GO:0006355">
    <property type="term" value="P:regulation of DNA-templated transcription"/>
    <property type="evidence" value="ECO:0007669"/>
    <property type="project" value="InterPro"/>
</dbReference>
<dbReference type="GO" id="GO:0005524">
    <property type="term" value="F:ATP binding"/>
    <property type="evidence" value="ECO:0007669"/>
    <property type="project" value="UniProtKB-KW"/>
</dbReference>
<evidence type="ECO:0000313" key="4">
    <source>
        <dbReference type="EMBL" id="NYF99439.1"/>
    </source>
</evidence>
<feature type="domain" description="HTH luxR-type" evidence="3">
    <location>
        <begin position="847"/>
        <end position="912"/>
    </location>
</feature>
<dbReference type="Gene3D" id="1.10.10.10">
    <property type="entry name" value="Winged helix-like DNA-binding domain superfamily/Winged helix DNA-binding domain"/>
    <property type="match status" value="1"/>
</dbReference>
<dbReference type="SMART" id="SM00421">
    <property type="entry name" value="HTH_LUXR"/>
    <property type="match status" value="1"/>
</dbReference>
<sequence>MALVGRSTEQEALSRLLASARLGRGGALVVTGEPGVGKTALLADALAPRDGPTDTHLLRVTATEIEQDLPFATLHALLHPALDVLDELPEPQAHALAMALRLRAGVGSDRFAIGAATLGLLTTFAEGAPVIVVLDDLHWADVPSIEALAFAARRLSNDPIAMLLAGRSGELPTAVSDLDMLEVPGLTAAGSARLMAKEHPALGHATVRELHRTTGGNPLALLELSTDPTSLTASPVSEVAPGVLATLPDRLRSAYTRRLDSLAPDTRVSALVAVVAGGDPRLVRAVCQRLGVDDEAELQSAQEGGLLRVGSHITFRHPILRSVVYDSASARLRRTVHLAVADELTTESDRDRQIWHRAAGATRLDEALARQLDELGRRASERAAFTVASTAHERAARWSPTPQGCRFRLVTAADAAWDGGQRERALALLDEAEPAGGTVTSSGSRLRARIATQSGSLREGLVLLERAAGIADPDDRVRLLAEACHACMYLTDMTSLHRVEAQLTTSLTRATGPDTRAIGLAAAGAAQVLLGQGGAPLIRAALPRLGLQIGPLADPSALTWPMLARLFLRETDQGGQLRRLVDDARTRIGIGALPSLLFHVARDEATTRAWDRAEANYDEAIRLARETGLSTELAISLAGRACLESRRGGVAACRTYAQEALELCRARSLHFGEIWCELALGDLDLSQGSAPEAALRYLALNQLLQEHGVRDPDLHPGPDLVDALLRLGRRDEAAEVAHGFIDLARALGRPWTLARAERALALMAPDQDVDAHVSAALTHHDRTRDVYETARTHLAHGIRLRRAGRRVDAREALRRGLAIFDELGAAIWGDATRSELEATGERVPAREATGPRALTPQELQVCVLLTEGRTTREAAAALFLSPKTVEYHLRKVYLKLDIHSRGELATIIHSMN</sequence>
<evidence type="ECO:0000256" key="1">
    <source>
        <dbReference type="ARBA" id="ARBA00022741"/>
    </source>
</evidence>
<dbReference type="SUPFAM" id="SSF52540">
    <property type="entry name" value="P-loop containing nucleoside triphosphate hydrolases"/>
    <property type="match status" value="1"/>
</dbReference>
<gene>
    <name evidence="4" type="ORF">BJY20_002831</name>
</gene>
<dbReference type="PANTHER" id="PTHR16305">
    <property type="entry name" value="TESTICULAR SOLUBLE ADENYLYL CYCLASE"/>
    <property type="match status" value="1"/>
</dbReference>
<dbReference type="GO" id="GO:0003677">
    <property type="term" value="F:DNA binding"/>
    <property type="evidence" value="ECO:0007669"/>
    <property type="project" value="UniProtKB-KW"/>
</dbReference>
<keyword evidence="5" id="KW-1185">Reference proteome</keyword>
<dbReference type="InterPro" id="IPR016032">
    <property type="entry name" value="Sig_transdc_resp-reg_C-effctor"/>
</dbReference>
<dbReference type="EMBL" id="JACCAE010000001">
    <property type="protein sequence ID" value="NYF99439.1"/>
    <property type="molecule type" value="Genomic_DNA"/>
</dbReference>
<dbReference type="AlphaFoldDB" id="A0A852VTV8"/>
<comment type="caution">
    <text evidence="4">The sequence shown here is derived from an EMBL/GenBank/DDBJ whole genome shotgun (WGS) entry which is preliminary data.</text>
</comment>
<keyword evidence="4" id="KW-0238">DNA-binding</keyword>
<reference evidence="4 5" key="1">
    <citation type="submission" date="2020-07" db="EMBL/GenBank/DDBJ databases">
        <title>Sequencing the genomes of 1000 actinobacteria strains.</title>
        <authorList>
            <person name="Klenk H.-P."/>
        </authorList>
    </citation>
    <scope>NUCLEOTIDE SEQUENCE [LARGE SCALE GENOMIC DNA]</scope>
    <source>
        <strain evidence="4 5">DSM 26154</strain>
    </source>
</reference>
<evidence type="ECO:0000256" key="2">
    <source>
        <dbReference type="ARBA" id="ARBA00022840"/>
    </source>
</evidence>
<name>A0A852VTV8_9MICO</name>
<dbReference type="Pfam" id="PF00196">
    <property type="entry name" value="GerE"/>
    <property type="match status" value="1"/>
</dbReference>
<dbReference type="RefSeq" id="WP_185992136.1">
    <property type="nucleotide sequence ID" value="NZ_JACCAE010000001.1"/>
</dbReference>
<dbReference type="PANTHER" id="PTHR16305:SF35">
    <property type="entry name" value="TRANSCRIPTIONAL ACTIVATOR DOMAIN"/>
    <property type="match status" value="1"/>
</dbReference>
<dbReference type="InterPro" id="IPR041664">
    <property type="entry name" value="AAA_16"/>
</dbReference>
<dbReference type="InterPro" id="IPR011990">
    <property type="entry name" value="TPR-like_helical_dom_sf"/>
</dbReference>
<protein>
    <submittedName>
        <fullName evidence="4">DNA-binding NarL/FixJ family response regulator</fullName>
    </submittedName>
</protein>
<dbReference type="InterPro" id="IPR036388">
    <property type="entry name" value="WH-like_DNA-bd_sf"/>
</dbReference>
<evidence type="ECO:0000313" key="5">
    <source>
        <dbReference type="Proteomes" id="UP000554054"/>
    </source>
</evidence>
<proteinExistence type="predicted"/>
<dbReference type="InterPro" id="IPR000792">
    <property type="entry name" value="Tscrpt_reg_LuxR_C"/>
</dbReference>
<dbReference type="Pfam" id="PF13191">
    <property type="entry name" value="AAA_16"/>
    <property type="match status" value="1"/>
</dbReference>
<dbReference type="PRINTS" id="PR00038">
    <property type="entry name" value="HTHLUXR"/>
</dbReference>
<organism evidence="4 5">
    <name type="scientific">Janibacter cremeus</name>
    <dbReference type="NCBI Taxonomy" id="1285192"/>
    <lineage>
        <taxon>Bacteria</taxon>
        <taxon>Bacillati</taxon>
        <taxon>Actinomycetota</taxon>
        <taxon>Actinomycetes</taxon>
        <taxon>Micrococcales</taxon>
        <taxon>Intrasporangiaceae</taxon>
        <taxon>Janibacter</taxon>
    </lineage>
</organism>
<dbReference type="Gene3D" id="1.25.40.10">
    <property type="entry name" value="Tetratricopeptide repeat domain"/>
    <property type="match status" value="1"/>
</dbReference>
<dbReference type="InterPro" id="IPR027417">
    <property type="entry name" value="P-loop_NTPase"/>
</dbReference>
<evidence type="ECO:0000259" key="3">
    <source>
        <dbReference type="PROSITE" id="PS50043"/>
    </source>
</evidence>
<keyword evidence="2" id="KW-0067">ATP-binding</keyword>
<dbReference type="SUPFAM" id="SSF48452">
    <property type="entry name" value="TPR-like"/>
    <property type="match status" value="1"/>
</dbReference>
<dbReference type="SUPFAM" id="SSF46894">
    <property type="entry name" value="C-terminal effector domain of the bipartite response regulators"/>
    <property type="match status" value="1"/>
</dbReference>
<dbReference type="GO" id="GO:0005737">
    <property type="term" value="C:cytoplasm"/>
    <property type="evidence" value="ECO:0007669"/>
    <property type="project" value="TreeGrafter"/>
</dbReference>
<dbReference type="PROSITE" id="PS50043">
    <property type="entry name" value="HTH_LUXR_2"/>
    <property type="match status" value="1"/>
</dbReference>
<keyword evidence="1" id="KW-0547">Nucleotide-binding</keyword>
<dbReference type="Proteomes" id="UP000554054">
    <property type="component" value="Unassembled WGS sequence"/>
</dbReference>
<dbReference type="GO" id="GO:0004016">
    <property type="term" value="F:adenylate cyclase activity"/>
    <property type="evidence" value="ECO:0007669"/>
    <property type="project" value="TreeGrafter"/>
</dbReference>
<dbReference type="CDD" id="cd06170">
    <property type="entry name" value="LuxR_C_like"/>
    <property type="match status" value="1"/>
</dbReference>